<name>A0ABM9NNV4_9GAMM</name>
<protein>
    <submittedName>
        <fullName evidence="1">Outer membrane protein assembly factor BamC, partial</fullName>
    </submittedName>
</protein>
<sequence>MNISKYIFILFFLLIICCSKKQIKHSFNGSDEYLNTSPLKKLIIPNGIKLPKKNKELEIFDISSNEMVGKELDIAPPVTAISLFEDSRIENIGNLINLFLNKNIENQKLYLEILTVLKQKKIPILINNSKDCFIETNWIEWNISKKNMLVKTRHRLKIKSNLDNIILVVEILDVSNIINSYKIKEYNIIFFNELINNVYMLRNIKKNIYNR</sequence>
<gene>
    <name evidence="1" type="primary">bamC</name>
    <name evidence="1" type="ORF">PRHACTZTBTEA_228</name>
</gene>
<evidence type="ECO:0000313" key="1">
    <source>
        <dbReference type="EMBL" id="CAL1329153.1"/>
    </source>
</evidence>
<accession>A0ABM9NNV4</accession>
<evidence type="ECO:0000313" key="2">
    <source>
        <dbReference type="Proteomes" id="UP001497533"/>
    </source>
</evidence>
<dbReference type="Gene3D" id="3.30.530.50">
    <property type="match status" value="1"/>
</dbReference>
<reference evidence="1" key="1">
    <citation type="submission" date="2024-04" db="EMBL/GenBank/DDBJ databases">
        <authorList>
            <person name="Manzano-Marin A."/>
            <person name="Manzano-Marin A."/>
            <person name="Alejandro Manzano Marin A."/>
        </authorList>
    </citation>
    <scope>NUCLEOTIDE SEQUENCE [LARGE SCALE GENOMIC DNA]</scope>
    <source>
        <strain evidence="1">TABTEA</strain>
    </source>
</reference>
<organism evidence="1 2">
    <name type="scientific">Candidatus Providencia siddallii</name>
    <dbReference type="NCBI Taxonomy" id="1715285"/>
    <lineage>
        <taxon>Bacteria</taxon>
        <taxon>Pseudomonadati</taxon>
        <taxon>Pseudomonadota</taxon>
        <taxon>Gammaproteobacteria</taxon>
        <taxon>Enterobacterales</taxon>
        <taxon>Morganellaceae</taxon>
        <taxon>Providencia</taxon>
    </lineage>
</organism>
<dbReference type="Proteomes" id="UP001497533">
    <property type="component" value="Chromosome"/>
</dbReference>
<dbReference type="EMBL" id="OZ034688">
    <property type="protein sequence ID" value="CAL1329153.1"/>
    <property type="molecule type" value="Genomic_DNA"/>
</dbReference>
<keyword evidence="2" id="KW-1185">Reference proteome</keyword>
<dbReference type="RefSeq" id="WP_341765203.1">
    <property type="nucleotide sequence ID" value="NZ_OZ034688.1"/>
</dbReference>
<dbReference type="InterPro" id="IPR010653">
    <property type="entry name" value="NlpB/DapX"/>
</dbReference>
<dbReference type="Pfam" id="PF06804">
    <property type="entry name" value="Lipoprotein_18"/>
    <property type="match status" value="1"/>
</dbReference>
<proteinExistence type="predicted"/>